<dbReference type="EMBL" id="ML170162">
    <property type="protein sequence ID" value="TDL25987.1"/>
    <property type="molecule type" value="Genomic_DNA"/>
</dbReference>
<feature type="region of interest" description="Disordered" evidence="1">
    <location>
        <begin position="1"/>
        <end position="20"/>
    </location>
</feature>
<keyword evidence="3" id="KW-1185">Reference proteome</keyword>
<evidence type="ECO:0000313" key="2">
    <source>
        <dbReference type="EMBL" id="TDL25987.1"/>
    </source>
</evidence>
<organism evidence="2 3">
    <name type="scientific">Rickenella mellea</name>
    <dbReference type="NCBI Taxonomy" id="50990"/>
    <lineage>
        <taxon>Eukaryota</taxon>
        <taxon>Fungi</taxon>
        <taxon>Dikarya</taxon>
        <taxon>Basidiomycota</taxon>
        <taxon>Agaricomycotina</taxon>
        <taxon>Agaricomycetes</taxon>
        <taxon>Hymenochaetales</taxon>
        <taxon>Rickenellaceae</taxon>
        <taxon>Rickenella</taxon>
    </lineage>
</organism>
<feature type="region of interest" description="Disordered" evidence="1">
    <location>
        <begin position="100"/>
        <end position="138"/>
    </location>
</feature>
<reference evidence="2 3" key="1">
    <citation type="submission" date="2018-06" db="EMBL/GenBank/DDBJ databases">
        <title>A transcriptomic atlas of mushroom development highlights an independent origin of complex multicellularity.</title>
        <authorList>
            <consortium name="DOE Joint Genome Institute"/>
            <person name="Krizsan K."/>
            <person name="Almasi E."/>
            <person name="Merenyi Z."/>
            <person name="Sahu N."/>
            <person name="Viragh M."/>
            <person name="Koszo T."/>
            <person name="Mondo S."/>
            <person name="Kiss B."/>
            <person name="Balint B."/>
            <person name="Kues U."/>
            <person name="Barry K."/>
            <person name="Hegedus J.C."/>
            <person name="Henrissat B."/>
            <person name="Johnson J."/>
            <person name="Lipzen A."/>
            <person name="Ohm R."/>
            <person name="Nagy I."/>
            <person name="Pangilinan J."/>
            <person name="Yan J."/>
            <person name="Xiong Y."/>
            <person name="Grigoriev I.V."/>
            <person name="Hibbett D.S."/>
            <person name="Nagy L.G."/>
        </authorList>
    </citation>
    <scope>NUCLEOTIDE SEQUENCE [LARGE SCALE GENOMIC DNA]</scope>
    <source>
        <strain evidence="2 3">SZMC22713</strain>
    </source>
</reference>
<protein>
    <submittedName>
        <fullName evidence="2">Uncharacterized protein</fullName>
    </submittedName>
</protein>
<feature type="compositionally biased region" description="Basic residues" evidence="1">
    <location>
        <begin position="1"/>
        <end position="11"/>
    </location>
</feature>
<name>A0A4Y7QE74_9AGAM</name>
<accession>A0A4Y7QE74</accession>
<evidence type="ECO:0000313" key="3">
    <source>
        <dbReference type="Proteomes" id="UP000294933"/>
    </source>
</evidence>
<gene>
    <name evidence="2" type="ORF">BD410DRAFT_560111</name>
</gene>
<proteinExistence type="predicted"/>
<sequence length="155" mass="17063">MSSRYNHRSRARSIASPHRSLDIVNHHCEFSEAVSSRNRAPRSRSTDSAVRAPFNEGTSDVTNEAIPFNEGSIANAPQQYPMQEDVGSQRALADIDIKQSSADAPLQYPMQEDEGSQRALADTDIMQSSVSAPASEQSSVNLNLLWSRQIKSRTS</sequence>
<dbReference type="VEuPathDB" id="FungiDB:BD410DRAFT_560111"/>
<dbReference type="Proteomes" id="UP000294933">
    <property type="component" value="Unassembled WGS sequence"/>
</dbReference>
<evidence type="ECO:0000256" key="1">
    <source>
        <dbReference type="SAM" id="MobiDB-lite"/>
    </source>
</evidence>
<dbReference type="AlphaFoldDB" id="A0A4Y7QE74"/>
<feature type="region of interest" description="Disordered" evidence="1">
    <location>
        <begin position="32"/>
        <end position="63"/>
    </location>
</feature>
<feature type="compositionally biased region" description="Low complexity" evidence="1">
    <location>
        <begin position="127"/>
        <end position="138"/>
    </location>
</feature>